<organism evidence="2 3">
    <name type="scientific">Arabidopsis thaliana</name>
    <name type="common">Mouse-ear cress</name>
    <dbReference type="NCBI Taxonomy" id="3702"/>
    <lineage>
        <taxon>Eukaryota</taxon>
        <taxon>Viridiplantae</taxon>
        <taxon>Streptophyta</taxon>
        <taxon>Embryophyta</taxon>
        <taxon>Tracheophyta</taxon>
        <taxon>Spermatophyta</taxon>
        <taxon>Magnoliopsida</taxon>
        <taxon>eudicotyledons</taxon>
        <taxon>Gunneridae</taxon>
        <taxon>Pentapetalae</taxon>
        <taxon>rosids</taxon>
        <taxon>malvids</taxon>
        <taxon>Brassicales</taxon>
        <taxon>Brassicaceae</taxon>
        <taxon>Camelineae</taxon>
        <taxon>Arabidopsis</taxon>
    </lineage>
</organism>
<evidence type="ECO:0000313" key="3">
    <source>
        <dbReference type="Proteomes" id="UP000006548"/>
    </source>
</evidence>
<dbReference type="GeneID" id="28719389"/>
<dbReference type="Proteomes" id="UP000006548">
    <property type="component" value="Chromosome 3"/>
</dbReference>
<dbReference type="TAIR" id="AT3G48475"/>
<keyword evidence="3" id="KW-1185">Reference proteome</keyword>
<dbReference type="SMR" id="A0A1I9LMG4"/>
<reference evidence="2 3" key="1">
    <citation type="journal article" date="2000" name="Nature">
        <title>Sequence and analysis of chromosome 3 of the plant Arabidopsis thaliana.</title>
        <authorList>
            <consortium name="European Union Chromosome 3 Arabidopsis Sequencing Consortium"/>
            <consortium name="Institute for Genomic Research"/>
            <consortium name="Kazusa DNA Research Institute"/>
            <person name="Salanoubat M."/>
            <person name="Lemcke K."/>
            <person name="Rieger M."/>
            <person name="Ansorge W."/>
            <person name="Unseld M."/>
            <person name="Fartmann B."/>
            <person name="Valle G."/>
            <person name="Blocker H."/>
            <person name="Perez-Alonso M."/>
            <person name="Obermaier B."/>
            <person name="Delseny M."/>
            <person name="Boutry M."/>
            <person name="Grivell L.A."/>
            <person name="Mache R."/>
            <person name="Puigdomenech P."/>
            <person name="De Simone V."/>
            <person name="Choisne N."/>
            <person name="Artiguenave F."/>
            <person name="Robert C."/>
            <person name="Brottier P."/>
            <person name="Wincker P."/>
            <person name="Cattolico L."/>
            <person name="Weissenbach J."/>
            <person name="Saurin W."/>
            <person name="Quetier F."/>
            <person name="Schafer M."/>
            <person name="Muller-Auer S."/>
            <person name="Gabel C."/>
            <person name="Fuchs M."/>
            <person name="Benes V."/>
            <person name="Wurmbach E."/>
            <person name="Drzonek H."/>
            <person name="Erfle H."/>
            <person name="Jordan N."/>
            <person name="Bangert S."/>
            <person name="Wiedelmann R."/>
            <person name="Kranz H."/>
            <person name="Voss H."/>
            <person name="Holland R."/>
            <person name="Brandt P."/>
            <person name="Nyakatura G."/>
            <person name="Vezzi A."/>
            <person name="D'Angelo M."/>
            <person name="Pallavicini A."/>
            <person name="Toppo S."/>
            <person name="Simionati B."/>
            <person name="Conrad A."/>
            <person name="Hornischer K."/>
            <person name="Kauer G."/>
            <person name="Lohnert T.H."/>
            <person name="Nordsiek G."/>
            <person name="Reichelt J."/>
            <person name="Scharfe M."/>
            <person name="Schon O."/>
            <person name="Bargues M."/>
            <person name="Terol J."/>
            <person name="Climent J."/>
            <person name="Navarro P."/>
            <person name="Collado C."/>
            <person name="Perez-Perez A."/>
            <person name="Ottenwalder B."/>
            <person name="Duchemin D."/>
            <person name="Cooke R."/>
            <person name="Laudie M."/>
            <person name="Berger-Llauro C."/>
            <person name="Purnelle B."/>
            <person name="Masuy D."/>
            <person name="de Haan M."/>
            <person name="Maarse A.C."/>
            <person name="Alcaraz J.P."/>
            <person name="Cottet A."/>
            <person name="Casacuberta E."/>
            <person name="Monfort A."/>
            <person name="Argiriou A."/>
            <person name="flores M."/>
            <person name="Liguori R."/>
            <person name="Vitale D."/>
            <person name="Mannhaupt G."/>
            <person name="Haase D."/>
            <person name="Schoof H."/>
            <person name="Rudd S."/>
            <person name="Zaccaria P."/>
            <person name="Mewes H.W."/>
            <person name="Mayer K.F."/>
            <person name="Kaul S."/>
            <person name="Town C.D."/>
            <person name="Koo H.L."/>
            <person name="Tallon L.J."/>
            <person name="Jenkins J."/>
            <person name="Rooney T."/>
            <person name="Rizzo M."/>
            <person name="Walts A."/>
            <person name="Utterback T."/>
            <person name="Fujii C.Y."/>
            <person name="Shea T.P."/>
            <person name="Creasy T.H."/>
            <person name="Haas B."/>
            <person name="Maiti R."/>
            <person name="Wu D."/>
            <person name="Peterson J."/>
            <person name="Van Aken S."/>
            <person name="Pai G."/>
            <person name="Militscher J."/>
            <person name="Sellers P."/>
            <person name="Gill J.E."/>
            <person name="Feldblyum T.V."/>
            <person name="Preuss D."/>
            <person name="Lin X."/>
            <person name="Nierman W.C."/>
            <person name="Salzberg S.L."/>
            <person name="White O."/>
            <person name="Venter J.C."/>
            <person name="Fraser C.M."/>
            <person name="Kaneko T."/>
            <person name="Nakamura Y."/>
            <person name="Sato S."/>
            <person name="Kato T."/>
            <person name="Asamizu E."/>
            <person name="Sasamoto S."/>
            <person name="Kimura T."/>
            <person name="Idesawa K."/>
            <person name="Kawashima K."/>
            <person name="Kishida Y."/>
            <person name="Kiyokawa C."/>
            <person name="Kohara M."/>
            <person name="Matsumoto M."/>
            <person name="Matsuno A."/>
            <person name="Muraki A."/>
            <person name="Nakayama S."/>
            <person name="Nakazaki N."/>
            <person name="Shinpo S."/>
            <person name="Takeuchi C."/>
            <person name="Wada T."/>
            <person name="Watanabe A."/>
            <person name="Yamada M."/>
            <person name="Yasuda M."/>
            <person name="Tabata S."/>
        </authorList>
    </citation>
    <scope>NUCLEOTIDE SEQUENCE [LARGE SCALE GENOMIC DNA]</scope>
    <source>
        <strain evidence="3">cv. Columbia</strain>
    </source>
</reference>
<gene>
    <name evidence="1 2" type="ordered locus">At3g48475</name>
</gene>
<accession>A0A1I9LMG4</accession>
<dbReference type="EMBL" id="CP002686">
    <property type="protein sequence ID" value="ANM63772.1"/>
    <property type="molecule type" value="Genomic_DNA"/>
</dbReference>
<dbReference type="AlphaFoldDB" id="A0A1I9LMG4"/>
<protein>
    <submittedName>
        <fullName evidence="2">Uncharacterized protein</fullName>
    </submittedName>
</protein>
<sequence>MQMLLDALMHIAYRRRACEQVSQGQQSPCQALTVALSQIDLPSSDEKILSQTPFSMGGPRASCLGFRVLELASSLAASAMTSRIQMDGSRATQLELFAAFLQLNLLHLRLLYQSSEPVPEFEQGHQLYESIHQLHTPSASSVFLRAPTTSTKCVNCFPKSLSSSIRSYGSKEVTLELSELTLASSSPSSLSLSVSQFNVAKSTISLGSANTKADMFLLLRFSFCLFLRLDSFTSVKEADLLFSPSPFSIVFVIDAVCNPNSQSIALSVIESSRYRGFFGSITLENIKAIELAIFRTRSPGFSSLPVGNKKYKK</sequence>
<dbReference type="Araport" id="AT3G48475"/>
<dbReference type="InParanoid" id="A0A1I9LMG4"/>
<reference evidence="3" key="2">
    <citation type="journal article" date="2017" name="Plant J.">
        <title>Araport11: a complete reannotation of the Arabidopsis thaliana reference genome.</title>
        <authorList>
            <person name="Cheng C.Y."/>
            <person name="Krishnakumar V."/>
            <person name="Chan A.P."/>
            <person name="Thibaud-Nissen F."/>
            <person name="Schobel S."/>
            <person name="Town C.D."/>
        </authorList>
    </citation>
    <scope>GENOME REANNOTATION</scope>
    <source>
        <strain evidence="3">cv. Columbia</strain>
    </source>
</reference>
<name>A0A1I9LMG4_ARATH</name>
<proteinExistence type="predicted"/>
<dbReference type="KEGG" id="ath:AT3G48475"/>
<dbReference type="RefSeq" id="NP_001325843.1">
    <property type="nucleotide sequence ID" value="NM_001339372.1"/>
</dbReference>
<evidence type="ECO:0000313" key="1">
    <source>
        <dbReference type="Araport" id="AT3G48475"/>
    </source>
</evidence>
<evidence type="ECO:0000313" key="2">
    <source>
        <dbReference type="EMBL" id="ANM63772.1"/>
    </source>
</evidence>